<dbReference type="GO" id="GO:1990234">
    <property type="term" value="C:transferase complex"/>
    <property type="evidence" value="ECO:0007669"/>
    <property type="project" value="UniProtKB-ARBA"/>
</dbReference>
<evidence type="ECO:0000256" key="2">
    <source>
        <dbReference type="ARBA" id="ARBA00022737"/>
    </source>
</evidence>
<dbReference type="OrthoDB" id="674604at2759"/>
<proteinExistence type="predicted"/>
<sequence>MDDGSLGLLASLAARRRDMMSKRRARWLAGRMEHSVALAPGDWIRRIDVDVSEGEAFLCAGTAHGALLVTNFETGRVVGFAPPGSHVREQRTDTIWRILGEHDPRAAVTAVAIAPGRVASGGREGTAKLWRVVATGDAEATDAPPPVSGIAFADEDGNSGQPLAPLVLLAQASHQDVVTGVVLDDASTMVTSCLDGGVRAWRCDNTKKSEEAPHDLHLVSTVDLESPVTSLAAVPEEARVGPLENAAVVAGTYSGWLSAISVQGEVLSRWRAHVENEGIALPPAVRSLHISAPGALGESSYPTVFAGDGTGNIVAWSRPSNLDYERAVGDDSWALCRYFKGHVGAVVALTHERELDMLVSGAWDGTVRVWDVMAGESLYAIGGHTAYLGSVGLVGDTIVSDGCNDVVAAHKISE</sequence>
<organism evidence="4 5">
    <name type="scientific">Pycnococcus provasolii</name>
    <dbReference type="NCBI Taxonomy" id="41880"/>
    <lineage>
        <taxon>Eukaryota</taxon>
        <taxon>Viridiplantae</taxon>
        <taxon>Chlorophyta</taxon>
        <taxon>Pseudoscourfieldiophyceae</taxon>
        <taxon>Pseudoscourfieldiales</taxon>
        <taxon>Pycnococcaceae</taxon>
        <taxon>Pycnococcus</taxon>
    </lineage>
</organism>
<dbReference type="Proteomes" id="UP000660262">
    <property type="component" value="Unassembled WGS sequence"/>
</dbReference>
<dbReference type="Pfam" id="PF00400">
    <property type="entry name" value="WD40"/>
    <property type="match status" value="1"/>
</dbReference>
<evidence type="ECO:0000313" key="5">
    <source>
        <dbReference type="Proteomes" id="UP000660262"/>
    </source>
</evidence>
<gene>
    <name evidence="4" type="ORF">PPROV_000858500</name>
</gene>
<dbReference type="Gene3D" id="2.130.10.10">
    <property type="entry name" value="YVTN repeat-like/Quinoprotein amine dehydrogenase"/>
    <property type="match status" value="2"/>
</dbReference>
<feature type="repeat" description="WD" evidence="3">
    <location>
        <begin position="339"/>
        <end position="380"/>
    </location>
</feature>
<dbReference type="EMBL" id="BNJQ01000026">
    <property type="protein sequence ID" value="GHP09850.1"/>
    <property type="molecule type" value="Genomic_DNA"/>
</dbReference>
<name>A0A830HVS9_9CHLO</name>
<dbReference type="SMART" id="SM00320">
    <property type="entry name" value="WD40"/>
    <property type="match status" value="4"/>
</dbReference>
<keyword evidence="5" id="KW-1185">Reference proteome</keyword>
<comment type="caution">
    <text evidence="4">The sequence shown here is derived from an EMBL/GenBank/DDBJ whole genome shotgun (WGS) entry which is preliminary data.</text>
</comment>
<dbReference type="InterPro" id="IPR015943">
    <property type="entry name" value="WD40/YVTN_repeat-like_dom_sf"/>
</dbReference>
<dbReference type="PANTHER" id="PTHR22847">
    <property type="entry name" value="WD40 REPEAT PROTEIN"/>
    <property type="match status" value="1"/>
</dbReference>
<keyword evidence="2" id="KW-0677">Repeat</keyword>
<dbReference type="PROSITE" id="PS00678">
    <property type="entry name" value="WD_REPEATS_1"/>
    <property type="match status" value="1"/>
</dbReference>
<dbReference type="PANTHER" id="PTHR22847:SF637">
    <property type="entry name" value="WD REPEAT DOMAIN 5B"/>
    <property type="match status" value="1"/>
</dbReference>
<evidence type="ECO:0000313" key="4">
    <source>
        <dbReference type="EMBL" id="GHP09850.1"/>
    </source>
</evidence>
<dbReference type="PROSITE" id="PS50294">
    <property type="entry name" value="WD_REPEATS_REGION"/>
    <property type="match status" value="1"/>
</dbReference>
<evidence type="ECO:0000256" key="3">
    <source>
        <dbReference type="PROSITE-ProRule" id="PRU00221"/>
    </source>
</evidence>
<dbReference type="InterPro" id="IPR019775">
    <property type="entry name" value="WD40_repeat_CS"/>
</dbReference>
<reference evidence="4" key="1">
    <citation type="submission" date="2020-10" db="EMBL/GenBank/DDBJ databases">
        <title>Unveiling of a novel bifunctional photoreceptor, Dualchrome1, isolated from a cosmopolitan green alga.</title>
        <authorList>
            <person name="Suzuki S."/>
            <person name="Kawachi M."/>
        </authorList>
    </citation>
    <scope>NUCLEOTIDE SEQUENCE</scope>
    <source>
        <strain evidence="4">NIES 2893</strain>
    </source>
</reference>
<dbReference type="AlphaFoldDB" id="A0A830HVS9"/>
<evidence type="ECO:0000256" key="1">
    <source>
        <dbReference type="ARBA" id="ARBA00022574"/>
    </source>
</evidence>
<accession>A0A830HVS9</accession>
<protein>
    <submittedName>
        <fullName evidence="4">Uncharacterized protein</fullName>
    </submittedName>
</protein>
<dbReference type="InterPro" id="IPR036322">
    <property type="entry name" value="WD40_repeat_dom_sf"/>
</dbReference>
<dbReference type="PROSITE" id="PS50082">
    <property type="entry name" value="WD_REPEATS_2"/>
    <property type="match status" value="1"/>
</dbReference>
<dbReference type="SUPFAM" id="SSF50978">
    <property type="entry name" value="WD40 repeat-like"/>
    <property type="match status" value="1"/>
</dbReference>
<dbReference type="InterPro" id="IPR001680">
    <property type="entry name" value="WD40_rpt"/>
</dbReference>
<keyword evidence="1 3" id="KW-0853">WD repeat</keyword>